<dbReference type="InterPro" id="IPR017972">
    <property type="entry name" value="Cyt_P450_CS"/>
</dbReference>
<dbReference type="PRINTS" id="PR00385">
    <property type="entry name" value="P450"/>
</dbReference>
<dbReference type="CDD" id="cd11061">
    <property type="entry name" value="CYP67-like"/>
    <property type="match status" value="1"/>
</dbReference>
<dbReference type="Proteomes" id="UP000054383">
    <property type="component" value="Unassembled WGS sequence"/>
</dbReference>
<dbReference type="OrthoDB" id="1470350at2759"/>
<comment type="subcellular location">
    <subcellularLocation>
        <location evidence="2">Membrane</location>
    </subcellularLocation>
</comment>
<keyword evidence="9 12" id="KW-0408">Iron</keyword>
<dbReference type="PANTHER" id="PTHR24305:SF237">
    <property type="entry name" value="CYTOCHROME P450 MONOOXYGENASE ATNE-RELATED"/>
    <property type="match status" value="1"/>
</dbReference>
<dbReference type="Gene3D" id="1.10.630.10">
    <property type="entry name" value="Cytochrome P450"/>
    <property type="match status" value="1"/>
</dbReference>
<dbReference type="Pfam" id="PF00067">
    <property type="entry name" value="p450"/>
    <property type="match status" value="1"/>
</dbReference>
<gene>
    <name evidence="14" type="ORF">PISL3812_00769</name>
</gene>
<evidence type="ECO:0000256" key="10">
    <source>
        <dbReference type="ARBA" id="ARBA00023033"/>
    </source>
</evidence>
<name>A0A0U1LK89_TALIS</name>
<evidence type="ECO:0000256" key="3">
    <source>
        <dbReference type="ARBA" id="ARBA00010617"/>
    </source>
</evidence>
<dbReference type="GO" id="GO:0020037">
    <property type="term" value="F:heme binding"/>
    <property type="evidence" value="ECO:0007669"/>
    <property type="project" value="InterPro"/>
</dbReference>
<evidence type="ECO:0000256" key="12">
    <source>
        <dbReference type="PIRSR" id="PIRSR602401-1"/>
    </source>
</evidence>
<protein>
    <submittedName>
        <fullName evidence="14">Isotrichodermin C-15 hydroxylase</fullName>
    </submittedName>
</protein>
<evidence type="ECO:0000313" key="14">
    <source>
        <dbReference type="EMBL" id="CRG83418.1"/>
    </source>
</evidence>
<dbReference type="GO" id="GO:0004497">
    <property type="term" value="F:monooxygenase activity"/>
    <property type="evidence" value="ECO:0007669"/>
    <property type="project" value="UniProtKB-KW"/>
</dbReference>
<reference evidence="14 15" key="1">
    <citation type="submission" date="2015-04" db="EMBL/GenBank/DDBJ databases">
        <authorList>
            <person name="Syromyatnikov M.Y."/>
            <person name="Popov V.N."/>
        </authorList>
    </citation>
    <scope>NUCLEOTIDE SEQUENCE [LARGE SCALE GENOMIC DNA]</scope>
    <source>
        <strain evidence="14">WF-38-12</strain>
    </source>
</reference>
<evidence type="ECO:0000256" key="2">
    <source>
        <dbReference type="ARBA" id="ARBA00004370"/>
    </source>
</evidence>
<keyword evidence="7" id="KW-1133">Transmembrane helix</keyword>
<evidence type="ECO:0000313" key="15">
    <source>
        <dbReference type="Proteomes" id="UP000054383"/>
    </source>
</evidence>
<evidence type="ECO:0000256" key="4">
    <source>
        <dbReference type="ARBA" id="ARBA00022617"/>
    </source>
</evidence>
<organism evidence="14 15">
    <name type="scientific">Talaromyces islandicus</name>
    <name type="common">Penicillium islandicum</name>
    <dbReference type="NCBI Taxonomy" id="28573"/>
    <lineage>
        <taxon>Eukaryota</taxon>
        <taxon>Fungi</taxon>
        <taxon>Dikarya</taxon>
        <taxon>Ascomycota</taxon>
        <taxon>Pezizomycotina</taxon>
        <taxon>Eurotiomycetes</taxon>
        <taxon>Eurotiomycetidae</taxon>
        <taxon>Eurotiales</taxon>
        <taxon>Trichocomaceae</taxon>
        <taxon>Talaromyces</taxon>
        <taxon>Talaromyces sect. Islandici</taxon>
    </lineage>
</organism>
<keyword evidence="6 12" id="KW-0479">Metal-binding</keyword>
<evidence type="ECO:0000256" key="11">
    <source>
        <dbReference type="ARBA" id="ARBA00023136"/>
    </source>
</evidence>
<dbReference type="InterPro" id="IPR036396">
    <property type="entry name" value="Cyt_P450_sf"/>
</dbReference>
<dbReference type="PROSITE" id="PS00086">
    <property type="entry name" value="CYTOCHROME_P450"/>
    <property type="match status" value="1"/>
</dbReference>
<comment type="cofactor">
    <cofactor evidence="1 12">
        <name>heme</name>
        <dbReference type="ChEBI" id="CHEBI:30413"/>
    </cofactor>
</comment>
<dbReference type="STRING" id="28573.A0A0U1LK89"/>
<comment type="similarity">
    <text evidence="3 13">Belongs to the cytochrome P450 family.</text>
</comment>
<dbReference type="GO" id="GO:0016020">
    <property type="term" value="C:membrane"/>
    <property type="evidence" value="ECO:0007669"/>
    <property type="project" value="UniProtKB-SubCell"/>
</dbReference>
<dbReference type="FunFam" id="1.10.630.10:FF:000063">
    <property type="entry name" value="Cytochrome P450 monooxygenase"/>
    <property type="match status" value="1"/>
</dbReference>
<evidence type="ECO:0000256" key="8">
    <source>
        <dbReference type="ARBA" id="ARBA00023002"/>
    </source>
</evidence>
<accession>A0A0U1LK89</accession>
<keyword evidence="11" id="KW-0472">Membrane</keyword>
<evidence type="ECO:0000256" key="7">
    <source>
        <dbReference type="ARBA" id="ARBA00022989"/>
    </source>
</evidence>
<dbReference type="PANTHER" id="PTHR24305">
    <property type="entry name" value="CYTOCHROME P450"/>
    <property type="match status" value="1"/>
</dbReference>
<sequence length="486" mass="55246">MKNKITSYVLYMTVFHPLAKYPGPFVAKLTDLYSVWHALRGTRHWNFYELHKRYGDFVRWGPNSVSVCSVEALDSVYGPKANVKKSTWYNAFNSVSIFSATDKAVHARKRRVMSHAFSEQAVRQVHPYIISAISIWCDALDDNDRKEWSAPKDMRVWSAYAIFDALGELLFGESFHSSTTPDHRFFLDLMASNSRYINITGQMPILGRLNLSNLMVFARAHKERRMKQFAFLRTRLQQRLALGEDSNGRRDIIHYLQRAKDPTTGEGYSVMELMGESALLLGAGSDTANTSLASIFYFLVHNPIVLDKLQHSIRKSFNSVDEISNGQALTSNTYLRACVDEAMRLCPPVPMLLPREVCAGGQIIMGEYFPAGTVVGVPTYALHHDTRYFQDAFAYNPSRWDENENETLDLQRKAFIPFSLGPRGCIGRHVALFELYLAVARVLFMYDIRLAPGMEQLGVGPAGEYKIKDYFIVGKEGPVVQFRNRL</sequence>
<keyword evidence="5" id="KW-0812">Transmembrane</keyword>
<evidence type="ECO:0000256" key="13">
    <source>
        <dbReference type="RuleBase" id="RU000461"/>
    </source>
</evidence>
<feature type="binding site" description="axial binding residue" evidence="12">
    <location>
        <position position="425"/>
    </location>
    <ligand>
        <name>heme</name>
        <dbReference type="ChEBI" id="CHEBI:30413"/>
    </ligand>
    <ligandPart>
        <name>Fe</name>
        <dbReference type="ChEBI" id="CHEBI:18248"/>
    </ligandPart>
</feature>
<dbReference type="InterPro" id="IPR050121">
    <property type="entry name" value="Cytochrome_P450_monoxygenase"/>
</dbReference>
<dbReference type="EMBL" id="CVMT01000001">
    <property type="protein sequence ID" value="CRG83418.1"/>
    <property type="molecule type" value="Genomic_DNA"/>
</dbReference>
<dbReference type="GO" id="GO:0016705">
    <property type="term" value="F:oxidoreductase activity, acting on paired donors, with incorporation or reduction of molecular oxygen"/>
    <property type="evidence" value="ECO:0007669"/>
    <property type="project" value="InterPro"/>
</dbReference>
<keyword evidence="8 13" id="KW-0560">Oxidoreductase</keyword>
<evidence type="ECO:0000256" key="5">
    <source>
        <dbReference type="ARBA" id="ARBA00022692"/>
    </source>
</evidence>
<dbReference type="GO" id="GO:1902181">
    <property type="term" value="P:verruculogen biosynthetic process"/>
    <property type="evidence" value="ECO:0007669"/>
    <property type="project" value="UniProtKB-ARBA"/>
</dbReference>
<evidence type="ECO:0000256" key="6">
    <source>
        <dbReference type="ARBA" id="ARBA00022723"/>
    </source>
</evidence>
<dbReference type="GO" id="GO:0005506">
    <property type="term" value="F:iron ion binding"/>
    <property type="evidence" value="ECO:0007669"/>
    <property type="project" value="InterPro"/>
</dbReference>
<evidence type="ECO:0000256" key="9">
    <source>
        <dbReference type="ARBA" id="ARBA00023004"/>
    </source>
</evidence>
<dbReference type="InterPro" id="IPR001128">
    <property type="entry name" value="Cyt_P450"/>
</dbReference>
<dbReference type="InterPro" id="IPR002401">
    <property type="entry name" value="Cyt_P450_E_grp-I"/>
</dbReference>
<dbReference type="PRINTS" id="PR00463">
    <property type="entry name" value="EP450I"/>
</dbReference>
<dbReference type="AlphaFoldDB" id="A0A0U1LK89"/>
<keyword evidence="10 13" id="KW-0503">Monooxygenase</keyword>
<keyword evidence="4 12" id="KW-0349">Heme</keyword>
<keyword evidence="15" id="KW-1185">Reference proteome</keyword>
<dbReference type="SUPFAM" id="SSF48264">
    <property type="entry name" value="Cytochrome P450"/>
    <property type="match status" value="1"/>
</dbReference>
<evidence type="ECO:0000256" key="1">
    <source>
        <dbReference type="ARBA" id="ARBA00001971"/>
    </source>
</evidence>
<proteinExistence type="inferred from homology"/>